<dbReference type="EMBL" id="JAYWIO010000002">
    <property type="protein sequence ID" value="KAK7283622.1"/>
    <property type="molecule type" value="Genomic_DNA"/>
</dbReference>
<name>A0AAN9P1W4_CROPI</name>
<evidence type="ECO:0000313" key="4">
    <source>
        <dbReference type="Proteomes" id="UP001372338"/>
    </source>
</evidence>
<evidence type="ECO:0000256" key="1">
    <source>
        <dbReference type="ARBA" id="ARBA00010199"/>
    </source>
</evidence>
<feature type="transmembrane region" description="Helical" evidence="2">
    <location>
        <begin position="198"/>
        <end position="215"/>
    </location>
</feature>
<accession>A0AAN9P1W4</accession>
<comment type="caution">
    <text evidence="3">The sequence shown here is derived from an EMBL/GenBank/DDBJ whole genome shotgun (WGS) entry which is preliminary data.</text>
</comment>
<dbReference type="PANTHER" id="PTHR11206">
    <property type="entry name" value="MULTIDRUG RESISTANCE PROTEIN"/>
    <property type="match status" value="1"/>
</dbReference>
<evidence type="ECO:0000313" key="3">
    <source>
        <dbReference type="EMBL" id="KAK7283622.1"/>
    </source>
</evidence>
<proteinExistence type="inferred from homology"/>
<evidence type="ECO:0000256" key="2">
    <source>
        <dbReference type="SAM" id="Phobius"/>
    </source>
</evidence>
<dbReference type="GO" id="GO:0042910">
    <property type="term" value="F:xenobiotic transmembrane transporter activity"/>
    <property type="evidence" value="ECO:0007669"/>
    <property type="project" value="InterPro"/>
</dbReference>
<feature type="transmembrane region" description="Helical" evidence="2">
    <location>
        <begin position="162"/>
        <end position="186"/>
    </location>
</feature>
<dbReference type="Pfam" id="PF01554">
    <property type="entry name" value="MatE"/>
    <property type="match status" value="1"/>
</dbReference>
<protein>
    <submittedName>
        <fullName evidence="3">Uncharacterized protein</fullName>
    </submittedName>
</protein>
<comment type="similarity">
    <text evidence="1">Belongs to the multi antimicrobial extrusion (MATE) (TC 2.A.66.1) family.</text>
</comment>
<feature type="transmembrane region" description="Helical" evidence="2">
    <location>
        <begin position="96"/>
        <end position="113"/>
    </location>
</feature>
<keyword evidence="4" id="KW-1185">Reference proteome</keyword>
<dbReference type="Proteomes" id="UP001372338">
    <property type="component" value="Unassembled WGS sequence"/>
</dbReference>
<dbReference type="GO" id="GO:0016020">
    <property type="term" value="C:membrane"/>
    <property type="evidence" value="ECO:0007669"/>
    <property type="project" value="InterPro"/>
</dbReference>
<gene>
    <name evidence="3" type="ORF">RIF29_13263</name>
</gene>
<dbReference type="InterPro" id="IPR002528">
    <property type="entry name" value="MATE_fam"/>
</dbReference>
<reference evidence="3 4" key="1">
    <citation type="submission" date="2024-01" db="EMBL/GenBank/DDBJ databases">
        <title>The genomes of 5 underutilized Papilionoideae crops provide insights into root nodulation and disease resistanc.</title>
        <authorList>
            <person name="Yuan L."/>
        </authorList>
    </citation>
    <scope>NUCLEOTIDE SEQUENCE [LARGE SCALE GENOMIC DNA]</scope>
    <source>
        <strain evidence="3">ZHUSHIDOU_FW_LH</strain>
        <tissue evidence="3">Leaf</tissue>
    </source>
</reference>
<organism evidence="3 4">
    <name type="scientific">Crotalaria pallida</name>
    <name type="common">Smooth rattlebox</name>
    <name type="synonym">Crotalaria striata</name>
    <dbReference type="NCBI Taxonomy" id="3830"/>
    <lineage>
        <taxon>Eukaryota</taxon>
        <taxon>Viridiplantae</taxon>
        <taxon>Streptophyta</taxon>
        <taxon>Embryophyta</taxon>
        <taxon>Tracheophyta</taxon>
        <taxon>Spermatophyta</taxon>
        <taxon>Magnoliopsida</taxon>
        <taxon>eudicotyledons</taxon>
        <taxon>Gunneridae</taxon>
        <taxon>Pentapetalae</taxon>
        <taxon>rosids</taxon>
        <taxon>fabids</taxon>
        <taxon>Fabales</taxon>
        <taxon>Fabaceae</taxon>
        <taxon>Papilionoideae</taxon>
        <taxon>50 kb inversion clade</taxon>
        <taxon>genistoids sensu lato</taxon>
        <taxon>core genistoids</taxon>
        <taxon>Crotalarieae</taxon>
        <taxon>Crotalaria</taxon>
    </lineage>
</organism>
<keyword evidence="2" id="KW-1133">Transmembrane helix</keyword>
<sequence length="274" mass="30223">MESPLLMIKESTSEPDYLPVKSFKDAKHSLSFSSSSIYAGHVGDIELSSISVFQGVIASICFHLLYGMSIALVTLCGQAYGAGQIEHTGIYVQRSWIVLTATCIIILPLHIYATPILEFLGQDKDIADLAGTYSIKVIPNMFSLAIRHPIMRFLEAQSKVKVITFISFLALLLENVLFYIFIYVFGWGTTGLAMANNLTGWVVAVALVVHTVGWCKEGWRGLSWLAFKDLWAFTRLSLASSVMNCLQNLNVTCIILLAGQLDNPVIVVGSYSIW</sequence>
<feature type="transmembrane region" description="Helical" evidence="2">
    <location>
        <begin position="52"/>
        <end position="75"/>
    </location>
</feature>
<keyword evidence="2" id="KW-0472">Membrane</keyword>
<keyword evidence="2" id="KW-0812">Transmembrane</keyword>
<dbReference type="AlphaFoldDB" id="A0AAN9P1W4"/>
<dbReference type="GO" id="GO:0015297">
    <property type="term" value="F:antiporter activity"/>
    <property type="evidence" value="ECO:0007669"/>
    <property type="project" value="InterPro"/>
</dbReference>